<dbReference type="GO" id="GO:0016831">
    <property type="term" value="F:carboxy-lyase activity"/>
    <property type="evidence" value="ECO:0007669"/>
    <property type="project" value="InterPro"/>
</dbReference>
<sequence>MTVLVTGAGGFIGSHLTEALLSQGYKVRALVHYNSQNNWGHLRELRPELQSKLEVCLGDITDTYLVTSLVAGCEVVFHLAALIGIPYSYQAPASYVATNVCGTLNVLQACRQASVRRLIVTSTSEVYGTARYTPINEAHPLQAQSPYAASKIAADKLAESYFCSYDLPVVTFRPFNTYGPRQSARAIIPTVLTQAIAKVEKITLGNLEPKRDLTFVSDTVQAFLLAAQTPGIEGETIHFGQGTAVSVAEIAQRCLSVVGSKAEIVSVTERQRPQHSEVQLLLCDASKAQRMLGWKPIISLDEGLSRVADYVRSYSEQYRHRDYVV</sequence>
<dbReference type="Gene3D" id="3.40.50.720">
    <property type="entry name" value="NAD(P)-binding Rossmann-like Domain"/>
    <property type="match status" value="1"/>
</dbReference>
<dbReference type="PANTHER" id="PTHR43000">
    <property type="entry name" value="DTDP-D-GLUCOSE 4,6-DEHYDRATASE-RELATED"/>
    <property type="match status" value="1"/>
</dbReference>
<gene>
    <name evidence="2" type="ORF">DP114_09600</name>
</gene>
<dbReference type="Proteomes" id="UP000503129">
    <property type="component" value="Chromosome"/>
</dbReference>
<name>A0A856MCT1_9CYAN</name>
<evidence type="ECO:0000313" key="3">
    <source>
        <dbReference type="Proteomes" id="UP000503129"/>
    </source>
</evidence>
<dbReference type="SUPFAM" id="SSF51735">
    <property type="entry name" value="NAD(P)-binding Rossmann-fold domains"/>
    <property type="match status" value="1"/>
</dbReference>
<evidence type="ECO:0000259" key="1">
    <source>
        <dbReference type="Pfam" id="PF16363"/>
    </source>
</evidence>
<accession>A0A856MCT1</accession>
<dbReference type="KEGG" id="bsen:DP114_09600"/>
<proteinExistence type="predicted"/>
<organism evidence="2 3">
    <name type="scientific">Brasilonema sennae CENA114</name>
    <dbReference type="NCBI Taxonomy" id="415709"/>
    <lineage>
        <taxon>Bacteria</taxon>
        <taxon>Bacillati</taxon>
        <taxon>Cyanobacteriota</taxon>
        <taxon>Cyanophyceae</taxon>
        <taxon>Nostocales</taxon>
        <taxon>Scytonemataceae</taxon>
        <taxon>Brasilonema</taxon>
        <taxon>Bromeliae group (in: Brasilonema)</taxon>
    </lineage>
</organism>
<dbReference type="EMBL" id="CP030118">
    <property type="protein sequence ID" value="QDL08120.1"/>
    <property type="molecule type" value="Genomic_DNA"/>
</dbReference>
<evidence type="ECO:0000313" key="2">
    <source>
        <dbReference type="EMBL" id="QDL08120.1"/>
    </source>
</evidence>
<dbReference type="InterPro" id="IPR016040">
    <property type="entry name" value="NAD(P)-bd_dom"/>
</dbReference>
<dbReference type="RefSeq" id="WP_211178444.1">
    <property type="nucleotide sequence ID" value="NZ_CAWOXK010000001.1"/>
</dbReference>
<dbReference type="InterPro" id="IPR036291">
    <property type="entry name" value="NAD(P)-bd_dom_sf"/>
</dbReference>
<protein>
    <submittedName>
        <fullName evidence="2">NAD-dependent dehydratase</fullName>
    </submittedName>
</protein>
<dbReference type="InterPro" id="IPR045869">
    <property type="entry name" value="Arna-like_SDR_e"/>
</dbReference>
<dbReference type="AlphaFoldDB" id="A0A856MCT1"/>
<dbReference type="Pfam" id="PF16363">
    <property type="entry name" value="GDP_Man_Dehyd"/>
    <property type="match status" value="1"/>
</dbReference>
<keyword evidence="3" id="KW-1185">Reference proteome</keyword>
<reference evidence="2 3" key="1">
    <citation type="submission" date="2018-06" db="EMBL/GenBank/DDBJ databases">
        <title>Comparative genomics of Brasilonema spp. strains.</title>
        <authorList>
            <person name="Alvarenga D.O."/>
            <person name="Fiore M.F."/>
            <person name="Varani A.M."/>
        </authorList>
    </citation>
    <scope>NUCLEOTIDE SEQUENCE [LARGE SCALE GENOMIC DNA]</scope>
    <source>
        <strain evidence="2 3">CENA114</strain>
    </source>
</reference>
<feature type="domain" description="NAD(P)-binding" evidence="1">
    <location>
        <begin position="4"/>
        <end position="306"/>
    </location>
</feature>
<dbReference type="CDD" id="cd05257">
    <property type="entry name" value="Arna_like_SDR_e"/>
    <property type="match status" value="1"/>
</dbReference>